<evidence type="ECO:0000313" key="2">
    <source>
        <dbReference type="Proteomes" id="UP001177003"/>
    </source>
</evidence>
<dbReference type="EMBL" id="OX465079">
    <property type="protein sequence ID" value="CAI9277353.1"/>
    <property type="molecule type" value="Genomic_DNA"/>
</dbReference>
<keyword evidence="2" id="KW-1185">Reference proteome</keyword>
<evidence type="ECO:0000313" key="1">
    <source>
        <dbReference type="EMBL" id="CAI9277353.1"/>
    </source>
</evidence>
<accession>A0AA35YNY3</accession>
<protein>
    <submittedName>
        <fullName evidence="1">Uncharacterized protein</fullName>
    </submittedName>
</protein>
<organism evidence="1 2">
    <name type="scientific">Lactuca saligna</name>
    <name type="common">Willowleaf lettuce</name>
    <dbReference type="NCBI Taxonomy" id="75948"/>
    <lineage>
        <taxon>Eukaryota</taxon>
        <taxon>Viridiplantae</taxon>
        <taxon>Streptophyta</taxon>
        <taxon>Embryophyta</taxon>
        <taxon>Tracheophyta</taxon>
        <taxon>Spermatophyta</taxon>
        <taxon>Magnoliopsida</taxon>
        <taxon>eudicotyledons</taxon>
        <taxon>Gunneridae</taxon>
        <taxon>Pentapetalae</taxon>
        <taxon>asterids</taxon>
        <taxon>campanulids</taxon>
        <taxon>Asterales</taxon>
        <taxon>Asteraceae</taxon>
        <taxon>Cichorioideae</taxon>
        <taxon>Cichorieae</taxon>
        <taxon>Lactucinae</taxon>
        <taxon>Lactuca</taxon>
    </lineage>
</organism>
<reference evidence="1" key="1">
    <citation type="submission" date="2023-04" db="EMBL/GenBank/DDBJ databases">
        <authorList>
            <person name="Vijverberg K."/>
            <person name="Xiong W."/>
            <person name="Schranz E."/>
        </authorList>
    </citation>
    <scope>NUCLEOTIDE SEQUENCE</scope>
</reference>
<gene>
    <name evidence="1" type="ORF">LSALG_LOCUS17285</name>
</gene>
<sequence length="116" mass="13411">MRKRHVAFSFSSPNEIRSSHASLLIFQLLSLRQLHTIWVYFRIRLCFFFIRFQLLGVYPSALSSAFRPSARTAEGDTGTPLANVTFWSELLTDTIKVISDLLDPARKNLHEKIDRL</sequence>
<proteinExistence type="predicted"/>
<dbReference type="AlphaFoldDB" id="A0AA35YNY3"/>
<dbReference type="Proteomes" id="UP001177003">
    <property type="component" value="Chromosome 3"/>
</dbReference>
<name>A0AA35YNY3_LACSI</name>